<dbReference type="Proteomes" id="UP000276029">
    <property type="component" value="Unassembled WGS sequence"/>
</dbReference>
<reference evidence="2 4" key="1">
    <citation type="submission" date="2018-06" db="EMBL/GenBank/DDBJ databases">
        <title>Complete Genome Sequence of the Microcystin-Degrading Bacterium Sphingosinicella microcystinivorans Strain B-9.</title>
        <authorList>
            <person name="Jin H."/>
            <person name="Nishizawa T."/>
            <person name="Guo Y."/>
            <person name="Nishizawa A."/>
            <person name="Park H."/>
            <person name="Kato H."/>
            <person name="Tsuji K."/>
            <person name="Harada K."/>
        </authorList>
    </citation>
    <scope>NUCLEOTIDE SEQUENCE [LARGE SCALE GENOMIC DNA]</scope>
    <source>
        <strain evidence="2 4">B9</strain>
    </source>
</reference>
<keyword evidence="1" id="KW-0812">Transmembrane</keyword>
<dbReference type="EMBL" id="RBWX01000008">
    <property type="protein sequence ID" value="RKS89054.1"/>
    <property type="molecule type" value="Genomic_DNA"/>
</dbReference>
<proteinExistence type="predicted"/>
<keyword evidence="5" id="KW-1185">Reference proteome</keyword>
<sequence length="68" mass="7463">MVTAGSFSVRGLGHVDYLAIALFVLLFATAEKFVGGYIFPWLTHDQEVQLALVASFLFGIISAWRKDG</sequence>
<gene>
    <name evidence="3" type="ORF">DFR51_2267</name>
    <name evidence="2" type="ORF">SmB9_04670</name>
</gene>
<feature type="transmembrane region" description="Helical" evidence="1">
    <location>
        <begin position="48"/>
        <end position="64"/>
    </location>
</feature>
<reference evidence="3 5" key="2">
    <citation type="submission" date="2018-10" db="EMBL/GenBank/DDBJ databases">
        <title>Genomic Encyclopedia of Type Strains, Phase IV (KMG-IV): sequencing the most valuable type-strain genomes for metagenomic binning, comparative biology and taxonomic classification.</title>
        <authorList>
            <person name="Goeker M."/>
        </authorList>
    </citation>
    <scope>NUCLEOTIDE SEQUENCE [LARGE SCALE GENOMIC DNA]</scope>
    <source>
        <strain evidence="3 5">DSM 19791</strain>
    </source>
</reference>
<keyword evidence="1" id="KW-0472">Membrane</keyword>
<dbReference type="KEGG" id="smic:SmB9_04670"/>
<protein>
    <submittedName>
        <fullName evidence="2">Uncharacterized protein</fullName>
    </submittedName>
</protein>
<feature type="transmembrane region" description="Helical" evidence="1">
    <location>
        <begin position="17"/>
        <end position="42"/>
    </location>
</feature>
<evidence type="ECO:0000313" key="2">
    <source>
        <dbReference type="EMBL" id="BBE32809.1"/>
    </source>
</evidence>
<accession>A0AAD1D3T1</accession>
<dbReference type="Proteomes" id="UP000275727">
    <property type="component" value="Chromosome"/>
</dbReference>
<keyword evidence="1" id="KW-1133">Transmembrane helix</keyword>
<name>A0AAD1D3T1_SPHMI</name>
<dbReference type="AlphaFoldDB" id="A0AAD1D3T1"/>
<evidence type="ECO:0000256" key="1">
    <source>
        <dbReference type="SAM" id="Phobius"/>
    </source>
</evidence>
<dbReference type="EMBL" id="AP018711">
    <property type="protein sequence ID" value="BBE32809.1"/>
    <property type="molecule type" value="Genomic_DNA"/>
</dbReference>
<evidence type="ECO:0000313" key="3">
    <source>
        <dbReference type="EMBL" id="RKS89054.1"/>
    </source>
</evidence>
<evidence type="ECO:0000313" key="4">
    <source>
        <dbReference type="Proteomes" id="UP000275727"/>
    </source>
</evidence>
<evidence type="ECO:0000313" key="5">
    <source>
        <dbReference type="Proteomes" id="UP000276029"/>
    </source>
</evidence>
<organism evidence="2 4">
    <name type="scientific">Sphingosinicella microcystinivorans</name>
    <dbReference type="NCBI Taxonomy" id="335406"/>
    <lineage>
        <taxon>Bacteria</taxon>
        <taxon>Pseudomonadati</taxon>
        <taxon>Pseudomonadota</taxon>
        <taxon>Alphaproteobacteria</taxon>
        <taxon>Sphingomonadales</taxon>
        <taxon>Sphingosinicellaceae</taxon>
        <taxon>Sphingosinicella</taxon>
    </lineage>
</organism>